<accession>A0A8S3ZJ77</accession>
<comment type="caution">
    <text evidence="3">The sequence shown here is derived from an EMBL/GenBank/DDBJ whole genome shotgun (WGS) entry which is preliminary data.</text>
</comment>
<dbReference type="Pfam" id="PF01431">
    <property type="entry name" value="Peptidase_M13"/>
    <property type="match status" value="1"/>
</dbReference>
<dbReference type="GO" id="GO:0016485">
    <property type="term" value="P:protein processing"/>
    <property type="evidence" value="ECO:0007669"/>
    <property type="project" value="TreeGrafter"/>
</dbReference>
<dbReference type="InterPro" id="IPR024079">
    <property type="entry name" value="MetalloPept_cat_dom_sf"/>
</dbReference>
<dbReference type="PANTHER" id="PTHR11733:SF167">
    <property type="entry name" value="FI17812P1-RELATED"/>
    <property type="match status" value="1"/>
</dbReference>
<reference evidence="3" key="1">
    <citation type="submission" date="2021-04" db="EMBL/GenBank/DDBJ databases">
        <authorList>
            <consortium name="Molecular Ecology Group"/>
        </authorList>
    </citation>
    <scope>NUCLEOTIDE SEQUENCE</scope>
</reference>
<evidence type="ECO:0000313" key="3">
    <source>
        <dbReference type="EMBL" id="CAG5129624.1"/>
    </source>
</evidence>
<proteinExistence type="inferred from homology"/>
<dbReference type="Proteomes" id="UP000678393">
    <property type="component" value="Unassembled WGS sequence"/>
</dbReference>
<dbReference type="AlphaFoldDB" id="A0A8S3ZJ77"/>
<keyword evidence="4" id="KW-1185">Reference proteome</keyword>
<dbReference type="PROSITE" id="PS51885">
    <property type="entry name" value="NEPRILYSIN"/>
    <property type="match status" value="1"/>
</dbReference>
<dbReference type="SUPFAM" id="SSF55486">
    <property type="entry name" value="Metalloproteases ('zincins'), catalytic domain"/>
    <property type="match status" value="1"/>
</dbReference>
<name>A0A8S3ZJ77_9EUPU</name>
<dbReference type="GO" id="GO:0004222">
    <property type="term" value="F:metalloendopeptidase activity"/>
    <property type="evidence" value="ECO:0007669"/>
    <property type="project" value="InterPro"/>
</dbReference>
<dbReference type="PANTHER" id="PTHR11733">
    <property type="entry name" value="ZINC METALLOPROTEASE FAMILY M13 NEPRILYSIN-RELATED"/>
    <property type="match status" value="1"/>
</dbReference>
<evidence type="ECO:0000313" key="4">
    <source>
        <dbReference type="Proteomes" id="UP000678393"/>
    </source>
</evidence>
<dbReference type="InterPro" id="IPR018497">
    <property type="entry name" value="Peptidase_M13_C"/>
</dbReference>
<organism evidence="3 4">
    <name type="scientific">Candidula unifasciata</name>
    <dbReference type="NCBI Taxonomy" id="100452"/>
    <lineage>
        <taxon>Eukaryota</taxon>
        <taxon>Metazoa</taxon>
        <taxon>Spiralia</taxon>
        <taxon>Lophotrochozoa</taxon>
        <taxon>Mollusca</taxon>
        <taxon>Gastropoda</taxon>
        <taxon>Heterobranchia</taxon>
        <taxon>Euthyneura</taxon>
        <taxon>Panpulmonata</taxon>
        <taxon>Eupulmonata</taxon>
        <taxon>Stylommatophora</taxon>
        <taxon>Helicina</taxon>
        <taxon>Helicoidea</taxon>
        <taxon>Geomitridae</taxon>
        <taxon>Candidula</taxon>
    </lineage>
</organism>
<evidence type="ECO:0000259" key="2">
    <source>
        <dbReference type="Pfam" id="PF01431"/>
    </source>
</evidence>
<dbReference type="GO" id="GO:0005886">
    <property type="term" value="C:plasma membrane"/>
    <property type="evidence" value="ECO:0007669"/>
    <property type="project" value="TreeGrafter"/>
</dbReference>
<feature type="domain" description="Peptidase M13 C-terminal" evidence="2">
    <location>
        <begin position="14"/>
        <end position="129"/>
    </location>
</feature>
<protein>
    <recommendedName>
        <fullName evidence="2">Peptidase M13 C-terminal domain-containing protein</fullName>
    </recommendedName>
</protein>
<dbReference type="Gene3D" id="3.40.390.10">
    <property type="entry name" value="Collagenase (Catalytic Domain)"/>
    <property type="match status" value="1"/>
</dbReference>
<gene>
    <name evidence="3" type="ORF">CUNI_LOCUS15182</name>
</gene>
<dbReference type="InterPro" id="IPR000718">
    <property type="entry name" value="Peptidase_M13"/>
</dbReference>
<evidence type="ECO:0000256" key="1">
    <source>
        <dbReference type="ARBA" id="ARBA00007357"/>
    </source>
</evidence>
<dbReference type="OrthoDB" id="6475849at2759"/>
<comment type="similarity">
    <text evidence="1">Belongs to the peptidase M13 family.</text>
</comment>
<dbReference type="EMBL" id="CAJHNH020003592">
    <property type="protein sequence ID" value="CAG5129624.1"/>
    <property type="molecule type" value="Genomic_DNA"/>
</dbReference>
<sequence length="131" mass="15052">MRVNSDFIVVIIEINMTKKINGNQTVEETMGDAVGIKMSFRAFKEEEKRVGRQLTLPGLDLTQDQLFFLSFAQMWCAKEAPVLVRFMVLRDVHPPGKFRLIGPLQNSEDFAKAYNCPRGSYMNPDKKCSMW</sequence>